<accession>A0A5B0M7R8</accession>
<keyword evidence="3" id="KW-1185">Reference proteome</keyword>
<evidence type="ECO:0000256" key="1">
    <source>
        <dbReference type="SAM" id="MobiDB-lite"/>
    </source>
</evidence>
<gene>
    <name evidence="2" type="ORF">PGT21_003421</name>
</gene>
<name>A0A5B0M7R8_PUCGR</name>
<dbReference type="Proteomes" id="UP000324748">
    <property type="component" value="Unassembled WGS sequence"/>
</dbReference>
<comment type="caution">
    <text evidence="2">The sequence shown here is derived from an EMBL/GenBank/DDBJ whole genome shotgun (WGS) entry which is preliminary data.</text>
</comment>
<organism evidence="2 3">
    <name type="scientific">Puccinia graminis f. sp. tritici</name>
    <dbReference type="NCBI Taxonomy" id="56615"/>
    <lineage>
        <taxon>Eukaryota</taxon>
        <taxon>Fungi</taxon>
        <taxon>Dikarya</taxon>
        <taxon>Basidiomycota</taxon>
        <taxon>Pucciniomycotina</taxon>
        <taxon>Pucciniomycetes</taxon>
        <taxon>Pucciniales</taxon>
        <taxon>Pucciniaceae</taxon>
        <taxon>Puccinia</taxon>
    </lineage>
</organism>
<sequence length="60" mass="6975">MTSTTSPSESPTNQPEAVQPTKEIFRVPFWTRRLLSNKDEDHEIAYSNLVNEESLRLRLN</sequence>
<reference evidence="2 3" key="1">
    <citation type="submission" date="2019-05" db="EMBL/GenBank/DDBJ databases">
        <title>Emergence of the Ug99 lineage of the wheat stem rust pathogen through somatic hybridization.</title>
        <authorList>
            <person name="Li F."/>
            <person name="Upadhyaya N.M."/>
            <person name="Sperschneider J."/>
            <person name="Matny O."/>
            <person name="Nguyen-Phuc H."/>
            <person name="Mago R."/>
            <person name="Raley C."/>
            <person name="Miller M.E."/>
            <person name="Silverstein K.A.T."/>
            <person name="Henningsen E."/>
            <person name="Hirsch C.D."/>
            <person name="Visser B."/>
            <person name="Pretorius Z.A."/>
            <person name="Steffenson B.J."/>
            <person name="Schwessinger B."/>
            <person name="Dodds P.N."/>
            <person name="Figueroa M."/>
        </authorList>
    </citation>
    <scope>NUCLEOTIDE SEQUENCE [LARGE SCALE GENOMIC DNA]</scope>
    <source>
        <strain evidence="2">21-0</strain>
    </source>
</reference>
<protein>
    <submittedName>
        <fullName evidence="2">Uncharacterized protein</fullName>
    </submittedName>
</protein>
<proteinExistence type="predicted"/>
<feature type="compositionally biased region" description="Low complexity" evidence="1">
    <location>
        <begin position="1"/>
        <end position="12"/>
    </location>
</feature>
<evidence type="ECO:0000313" key="3">
    <source>
        <dbReference type="Proteomes" id="UP000324748"/>
    </source>
</evidence>
<dbReference type="AlphaFoldDB" id="A0A5B0M7R8"/>
<dbReference type="EMBL" id="VSWC01000158">
    <property type="protein sequence ID" value="KAA1073197.1"/>
    <property type="molecule type" value="Genomic_DNA"/>
</dbReference>
<evidence type="ECO:0000313" key="2">
    <source>
        <dbReference type="EMBL" id="KAA1073197.1"/>
    </source>
</evidence>
<feature type="region of interest" description="Disordered" evidence="1">
    <location>
        <begin position="1"/>
        <end position="21"/>
    </location>
</feature>